<dbReference type="Proteomes" id="UP000231259">
    <property type="component" value="Unassembled WGS sequence"/>
</dbReference>
<name>A0A2G8R6M3_9RHOB</name>
<accession>A0A2G8R6M3</accession>
<reference evidence="1 2" key="1">
    <citation type="submission" date="2013-09" db="EMBL/GenBank/DDBJ databases">
        <title>Genome sequencing of Phaeobacter antarcticus sp. nov. SM1211.</title>
        <authorList>
            <person name="Zhang X.-Y."/>
            <person name="Liu C."/>
            <person name="Chen X.-L."/>
            <person name="Xie B.-B."/>
            <person name="Qin Q.-L."/>
            <person name="Rong J.-C."/>
            <person name="Zhang Y.-Z."/>
        </authorList>
    </citation>
    <scope>NUCLEOTIDE SEQUENCE [LARGE SCALE GENOMIC DNA]</scope>
    <source>
        <strain evidence="1 2">SM1211</strain>
    </source>
</reference>
<protein>
    <recommendedName>
        <fullName evidence="3">N-acetyltransferase domain-containing protein</fullName>
    </recommendedName>
</protein>
<organism evidence="1 2">
    <name type="scientific">Puniceibacterium antarcticum</name>
    <dbReference type="NCBI Taxonomy" id="1206336"/>
    <lineage>
        <taxon>Bacteria</taxon>
        <taxon>Pseudomonadati</taxon>
        <taxon>Pseudomonadota</taxon>
        <taxon>Alphaproteobacteria</taxon>
        <taxon>Rhodobacterales</taxon>
        <taxon>Paracoccaceae</taxon>
        <taxon>Puniceibacterium</taxon>
    </lineage>
</organism>
<evidence type="ECO:0000313" key="2">
    <source>
        <dbReference type="Proteomes" id="UP000231259"/>
    </source>
</evidence>
<sequence length="73" mass="7749">MNIAGERGMALCATAAGQPLYEKLGFEGVGTVTQYQGFVTALPQAADVPLTRCTGADLDWLIQTDRPMAPHDP</sequence>
<keyword evidence="2" id="KW-1185">Reference proteome</keyword>
<proteinExistence type="predicted"/>
<dbReference type="InterPro" id="IPR016181">
    <property type="entry name" value="Acyl_CoA_acyltransferase"/>
</dbReference>
<dbReference type="EMBL" id="AWWI01000170">
    <property type="protein sequence ID" value="PIL17172.1"/>
    <property type="molecule type" value="Genomic_DNA"/>
</dbReference>
<dbReference type="Gene3D" id="3.40.630.30">
    <property type="match status" value="1"/>
</dbReference>
<comment type="caution">
    <text evidence="1">The sequence shown here is derived from an EMBL/GenBank/DDBJ whole genome shotgun (WGS) entry which is preliminary data.</text>
</comment>
<dbReference type="AlphaFoldDB" id="A0A2G8R6M3"/>
<evidence type="ECO:0000313" key="1">
    <source>
        <dbReference type="EMBL" id="PIL17172.1"/>
    </source>
</evidence>
<dbReference type="RefSeq" id="WP_099913323.1">
    <property type="nucleotide sequence ID" value="NZ_AWWI01000170.1"/>
</dbReference>
<evidence type="ECO:0008006" key="3">
    <source>
        <dbReference type="Google" id="ProtNLM"/>
    </source>
</evidence>
<dbReference type="OrthoDB" id="8453373at2"/>
<dbReference type="SUPFAM" id="SSF55729">
    <property type="entry name" value="Acyl-CoA N-acyltransferases (Nat)"/>
    <property type="match status" value="1"/>
</dbReference>
<gene>
    <name evidence="1" type="ORF">P775_24920</name>
</gene>